<dbReference type="InterPro" id="IPR011053">
    <property type="entry name" value="Single_hybrid_motif"/>
</dbReference>
<dbReference type="SUPFAM" id="SSF82784">
    <property type="entry name" value="OsmC-like"/>
    <property type="match status" value="1"/>
</dbReference>
<dbReference type="Pfam" id="PF02817">
    <property type="entry name" value="E3_binding"/>
    <property type="match status" value="1"/>
</dbReference>
<evidence type="ECO:0000313" key="10">
    <source>
        <dbReference type="Proteomes" id="UP000282323"/>
    </source>
</evidence>
<dbReference type="EMBL" id="REGA01000005">
    <property type="protein sequence ID" value="RQG95427.1"/>
    <property type="molecule type" value="Genomic_DNA"/>
</dbReference>
<name>A0A3N6M188_NATCH</name>
<dbReference type="PROSITE" id="PS00189">
    <property type="entry name" value="LIPOYL"/>
    <property type="match status" value="1"/>
</dbReference>
<dbReference type="InterPro" id="IPR015946">
    <property type="entry name" value="KH_dom-like_a/b"/>
</dbReference>
<dbReference type="Gene3D" id="3.30.300.20">
    <property type="match status" value="1"/>
</dbReference>
<dbReference type="GO" id="GO:0005737">
    <property type="term" value="C:cytoplasm"/>
    <property type="evidence" value="ECO:0007669"/>
    <property type="project" value="TreeGrafter"/>
</dbReference>
<dbReference type="InterPro" id="IPR000089">
    <property type="entry name" value="Biotin_lipoyl"/>
</dbReference>
<dbReference type="SUPFAM" id="SSF51230">
    <property type="entry name" value="Single hybrid motif"/>
    <property type="match status" value="1"/>
</dbReference>
<dbReference type="PANTHER" id="PTHR43178:SF5">
    <property type="entry name" value="LIPOAMIDE ACYLTRANSFERASE COMPONENT OF BRANCHED-CHAIN ALPHA-KETO ACID DEHYDROGENASE COMPLEX, MITOCHONDRIAL"/>
    <property type="match status" value="1"/>
</dbReference>
<protein>
    <submittedName>
        <fullName evidence="9">2-oxo acid dehydrogenase subunit E2</fullName>
    </submittedName>
</protein>
<evidence type="ECO:0000256" key="2">
    <source>
        <dbReference type="ARBA" id="ARBA00007317"/>
    </source>
</evidence>
<dbReference type="SUPFAM" id="SSF52777">
    <property type="entry name" value="CoA-dependent acyltransferases"/>
    <property type="match status" value="1"/>
</dbReference>
<dbReference type="InterPro" id="IPR050743">
    <property type="entry name" value="2-oxoacid_DH_E2_comp"/>
</dbReference>
<evidence type="ECO:0000313" key="9">
    <source>
        <dbReference type="EMBL" id="RQG95427.1"/>
    </source>
</evidence>
<dbReference type="PROSITE" id="PS50968">
    <property type="entry name" value="BIOTINYL_LIPOYL"/>
    <property type="match status" value="1"/>
</dbReference>
<sequence>MGYLIRMPQLGMSMDKGEVLSWEIDEGTSIDEGEVIALVESEKTTREVETREAGSLRKILTPEGTTVSPGTAMGILADPDEDLSTFEDELGQPLSEAVIENGGTTGSEAEVSASGSPDEASSEGGNQSGEKANQHSTDVRATPGARRLAEERSVNLTTVSGTGPGGVVTEDDVDDHLEATEDDAAATRTVREVAETSGMQETVGRRLGESYRNAVHVTLNRSFDTEVLQNVREAAKSRGVDISLTDLLIKSVGKCLKSHPEFNAVYEDGEHKLIDEVNVGVAVDVEDGLVTPVVPTVTEKSIEAVSTARSERTERIQSGDFTTDDLTNGTFTISNLGPLGVDNFDPIINPPEIAILGVGRIRADGTMSLSLSFDHRVVNGADAARFLDSLVDMMTDTACLLEFFSEGVTVQPGPAEIPETNEINADLSDREIQVENQREFAGRYHTVYGSTTFDEPESVGGTGTAPSPVDHLLGALGSCVSLTLRQVAENDGIEMGGIACNVTGQPENGPLEAVDIDLRLETDVDDTTIEKAVTKSERACYVKRSLSDDVSFSLEWGRMS</sequence>
<proteinExistence type="inferred from homology"/>
<evidence type="ECO:0000259" key="7">
    <source>
        <dbReference type="PROSITE" id="PS50968"/>
    </source>
</evidence>
<dbReference type="InterPro" id="IPR004167">
    <property type="entry name" value="PSBD"/>
</dbReference>
<feature type="domain" description="Lipoyl-binding" evidence="7">
    <location>
        <begin position="2"/>
        <end position="77"/>
    </location>
</feature>
<dbReference type="Pfam" id="PF00198">
    <property type="entry name" value="2-oxoacid_dh"/>
    <property type="match status" value="1"/>
</dbReference>
<dbReference type="InterPro" id="IPR023213">
    <property type="entry name" value="CAT-like_dom_sf"/>
</dbReference>
<keyword evidence="4" id="KW-0450">Lipoyl</keyword>
<comment type="similarity">
    <text evidence="2">Belongs to the 2-oxoacid dehydrogenase family.</text>
</comment>
<keyword evidence="10" id="KW-1185">Reference proteome</keyword>
<dbReference type="Gene3D" id="3.30.559.10">
    <property type="entry name" value="Chloramphenicol acetyltransferase-like domain"/>
    <property type="match status" value="1"/>
</dbReference>
<dbReference type="InterPro" id="IPR003016">
    <property type="entry name" value="2-oxoA_DH_lipoyl-BS"/>
</dbReference>
<organism evidence="9 10">
    <name type="scientific">Natrarchaeobius chitinivorans</name>
    <dbReference type="NCBI Taxonomy" id="1679083"/>
    <lineage>
        <taxon>Archaea</taxon>
        <taxon>Methanobacteriati</taxon>
        <taxon>Methanobacteriota</taxon>
        <taxon>Stenosarchaea group</taxon>
        <taxon>Halobacteria</taxon>
        <taxon>Halobacteriales</taxon>
        <taxon>Natrialbaceae</taxon>
        <taxon>Natrarchaeobius</taxon>
    </lineage>
</organism>
<comment type="caution">
    <text evidence="9">The sequence shown here is derived from an EMBL/GenBank/DDBJ whole genome shotgun (WGS) entry which is preliminary data.</text>
</comment>
<evidence type="ECO:0000256" key="1">
    <source>
        <dbReference type="ARBA" id="ARBA00001938"/>
    </source>
</evidence>
<dbReference type="SUPFAM" id="SSF47005">
    <property type="entry name" value="Peripheral subunit-binding domain of 2-oxo acid dehydrogenase complex"/>
    <property type="match status" value="1"/>
</dbReference>
<dbReference type="InterPro" id="IPR003718">
    <property type="entry name" value="OsmC/Ohr_fam"/>
</dbReference>
<feature type="compositionally biased region" description="Polar residues" evidence="6">
    <location>
        <begin position="123"/>
        <end position="136"/>
    </location>
</feature>
<dbReference type="CDD" id="cd06849">
    <property type="entry name" value="lipoyl_domain"/>
    <property type="match status" value="1"/>
</dbReference>
<evidence type="ECO:0000259" key="8">
    <source>
        <dbReference type="PROSITE" id="PS51826"/>
    </source>
</evidence>
<accession>A0A3N6M188</accession>
<evidence type="ECO:0000256" key="6">
    <source>
        <dbReference type="SAM" id="MobiDB-lite"/>
    </source>
</evidence>
<dbReference type="InterPro" id="IPR036625">
    <property type="entry name" value="E3-bd_dom_sf"/>
</dbReference>
<comment type="cofactor">
    <cofactor evidence="1">
        <name>(R)-lipoate</name>
        <dbReference type="ChEBI" id="CHEBI:83088"/>
    </cofactor>
</comment>
<dbReference type="InterPro" id="IPR036102">
    <property type="entry name" value="OsmC/Ohrsf"/>
</dbReference>
<feature type="domain" description="Peripheral subunit-binding (PSBD)" evidence="8">
    <location>
        <begin position="140"/>
        <end position="177"/>
    </location>
</feature>
<evidence type="ECO:0000256" key="5">
    <source>
        <dbReference type="ARBA" id="ARBA00023315"/>
    </source>
</evidence>
<reference evidence="9 10" key="1">
    <citation type="submission" date="2018-10" db="EMBL/GenBank/DDBJ databases">
        <title>Natrarchaeobius chitinivorans gen. nov., sp. nov., and Natrarchaeobius haloalkaliphilus sp. nov., alkaliphilic, chitin-utilizing haloarchaea from hypersaline alkaline lakes.</title>
        <authorList>
            <person name="Sorokin D.Y."/>
            <person name="Elcheninov A.G."/>
            <person name="Kostrikina N.A."/>
            <person name="Bale N.J."/>
            <person name="Sinninghe Damste J.S."/>
            <person name="Khijniak T.V."/>
            <person name="Kublanov I.V."/>
            <person name="Toshchakov S.V."/>
        </authorList>
    </citation>
    <scope>NUCLEOTIDE SEQUENCE [LARGE SCALE GENOMIC DNA]</scope>
    <source>
        <strain evidence="9 10">AArcht4T</strain>
    </source>
</reference>
<keyword evidence="3" id="KW-0808">Transferase</keyword>
<evidence type="ECO:0000256" key="4">
    <source>
        <dbReference type="ARBA" id="ARBA00022823"/>
    </source>
</evidence>
<dbReference type="Proteomes" id="UP000282323">
    <property type="component" value="Unassembled WGS sequence"/>
</dbReference>
<gene>
    <name evidence="9" type="ORF">EA473_08155</name>
</gene>
<dbReference type="InterPro" id="IPR001078">
    <property type="entry name" value="2-oxoacid_DH_actylTfrase"/>
</dbReference>
<dbReference type="GO" id="GO:0016407">
    <property type="term" value="F:acetyltransferase activity"/>
    <property type="evidence" value="ECO:0007669"/>
    <property type="project" value="TreeGrafter"/>
</dbReference>
<feature type="region of interest" description="Disordered" evidence="6">
    <location>
        <begin position="99"/>
        <end position="151"/>
    </location>
</feature>
<dbReference type="Gene3D" id="4.10.320.10">
    <property type="entry name" value="E3-binding domain"/>
    <property type="match status" value="1"/>
</dbReference>
<dbReference type="Gene3D" id="2.40.50.100">
    <property type="match status" value="1"/>
</dbReference>
<dbReference type="Pfam" id="PF00364">
    <property type="entry name" value="Biotin_lipoyl"/>
    <property type="match status" value="1"/>
</dbReference>
<dbReference type="PROSITE" id="PS51826">
    <property type="entry name" value="PSBD"/>
    <property type="match status" value="1"/>
</dbReference>
<keyword evidence="5" id="KW-0012">Acyltransferase</keyword>
<dbReference type="GO" id="GO:0031405">
    <property type="term" value="F:lipoic acid binding"/>
    <property type="evidence" value="ECO:0007669"/>
    <property type="project" value="TreeGrafter"/>
</dbReference>
<dbReference type="Pfam" id="PF02566">
    <property type="entry name" value="OsmC"/>
    <property type="match status" value="1"/>
</dbReference>
<dbReference type="PANTHER" id="PTHR43178">
    <property type="entry name" value="DIHYDROLIPOAMIDE ACETYLTRANSFERASE COMPONENT OF PYRUVATE DEHYDROGENASE COMPLEX"/>
    <property type="match status" value="1"/>
</dbReference>
<dbReference type="AlphaFoldDB" id="A0A3N6M188"/>
<evidence type="ECO:0000256" key="3">
    <source>
        <dbReference type="ARBA" id="ARBA00022679"/>
    </source>
</evidence>